<evidence type="ECO:0000256" key="1">
    <source>
        <dbReference type="ARBA" id="ARBA00004141"/>
    </source>
</evidence>
<dbReference type="SUPFAM" id="SSF103481">
    <property type="entry name" value="Multidrug resistance efflux transporter EmrE"/>
    <property type="match status" value="2"/>
</dbReference>
<reference evidence="8" key="1">
    <citation type="submission" date="2016-10" db="EMBL/GenBank/DDBJ databases">
        <authorList>
            <person name="Varghese N."/>
            <person name="Submissions S."/>
        </authorList>
    </citation>
    <scope>NUCLEOTIDE SEQUENCE [LARGE SCALE GENOMIC DNA]</scope>
    <source>
        <strain evidence="8">CGMCC 1.3431</strain>
    </source>
</reference>
<sequence>MPLSSLAKLIGLAAIWGGSFLFMRIAAPVLGPVLLIQLRVALAAVFLLGLAFLSKKKLDLKSDWRHFLILGLFNTAIPFLLFAWAAKSLPASLMSVLNATTPIWGAVLGAIWLRNRLSVKTIAGLSLGITGVAVLVGLDGGHLSPTALLGVGAGLIAAACYAIAALYSKVAKSVDAFSNAHGSMWAATLMVAPATPFFPAASAANIWVVICVLMLGILCSGIAYVLYFKLIDEIGAAPATTVTFLVPVFGVLWGSLILHEHVGWISVIGGLLIITGTALITGFSPSVLMKRRVATAE</sequence>
<dbReference type="Pfam" id="PF00892">
    <property type="entry name" value="EamA"/>
    <property type="match status" value="2"/>
</dbReference>
<dbReference type="InterPro" id="IPR050638">
    <property type="entry name" value="AA-Vitamin_Transporters"/>
</dbReference>
<comment type="subcellular location">
    <subcellularLocation>
        <location evidence="1">Membrane</location>
        <topology evidence="1">Multi-pass membrane protein</topology>
    </subcellularLocation>
</comment>
<evidence type="ECO:0000256" key="3">
    <source>
        <dbReference type="ARBA" id="ARBA00022989"/>
    </source>
</evidence>
<dbReference type="PANTHER" id="PTHR32322">
    <property type="entry name" value="INNER MEMBRANE TRANSPORTER"/>
    <property type="match status" value="1"/>
</dbReference>
<dbReference type="AlphaFoldDB" id="A0A1G4QKQ4"/>
<dbReference type="Gene3D" id="1.10.3730.20">
    <property type="match status" value="1"/>
</dbReference>
<name>A0A1G4QKQ4_9CAUL</name>
<keyword evidence="2 5" id="KW-0812">Transmembrane</keyword>
<accession>A0A1G4QKQ4</accession>
<feature type="transmembrane region" description="Helical" evidence="5">
    <location>
        <begin position="234"/>
        <end position="256"/>
    </location>
</feature>
<keyword evidence="4 5" id="KW-0472">Membrane</keyword>
<dbReference type="PANTHER" id="PTHR32322:SF9">
    <property type="entry name" value="AMINO-ACID METABOLITE EFFLUX PUMP-RELATED"/>
    <property type="match status" value="1"/>
</dbReference>
<feature type="transmembrane region" description="Helical" evidence="5">
    <location>
        <begin position="122"/>
        <end position="141"/>
    </location>
</feature>
<feature type="domain" description="EamA" evidence="6">
    <location>
        <begin position="149"/>
        <end position="281"/>
    </location>
</feature>
<feature type="transmembrane region" description="Helical" evidence="5">
    <location>
        <begin position="179"/>
        <end position="198"/>
    </location>
</feature>
<keyword evidence="8" id="KW-1185">Reference proteome</keyword>
<dbReference type="RefSeq" id="WP_090645135.1">
    <property type="nucleotide sequence ID" value="NZ_CBCRYE010000001.1"/>
</dbReference>
<dbReference type="STRING" id="260084.SAMN02927928_1319"/>
<gene>
    <name evidence="7" type="ORF">SAMN02927928_1319</name>
</gene>
<feature type="transmembrane region" description="Helical" evidence="5">
    <location>
        <begin position="204"/>
        <end position="227"/>
    </location>
</feature>
<organism evidence="7 8">
    <name type="scientific">Asticcacaulis taihuensis</name>
    <dbReference type="NCBI Taxonomy" id="260084"/>
    <lineage>
        <taxon>Bacteria</taxon>
        <taxon>Pseudomonadati</taxon>
        <taxon>Pseudomonadota</taxon>
        <taxon>Alphaproteobacteria</taxon>
        <taxon>Caulobacterales</taxon>
        <taxon>Caulobacteraceae</taxon>
        <taxon>Asticcacaulis</taxon>
    </lineage>
</organism>
<feature type="transmembrane region" description="Helical" evidence="5">
    <location>
        <begin position="66"/>
        <end position="86"/>
    </location>
</feature>
<dbReference type="GO" id="GO:0016020">
    <property type="term" value="C:membrane"/>
    <property type="evidence" value="ECO:0007669"/>
    <property type="project" value="UniProtKB-SubCell"/>
</dbReference>
<feature type="transmembrane region" description="Helical" evidence="5">
    <location>
        <begin position="9"/>
        <end position="27"/>
    </location>
</feature>
<feature type="transmembrane region" description="Helical" evidence="5">
    <location>
        <begin position="92"/>
        <end position="113"/>
    </location>
</feature>
<evidence type="ECO:0000259" key="6">
    <source>
        <dbReference type="Pfam" id="PF00892"/>
    </source>
</evidence>
<dbReference type="EMBL" id="FMTS01000001">
    <property type="protein sequence ID" value="SCW45047.1"/>
    <property type="molecule type" value="Genomic_DNA"/>
</dbReference>
<evidence type="ECO:0000256" key="4">
    <source>
        <dbReference type="ARBA" id="ARBA00023136"/>
    </source>
</evidence>
<evidence type="ECO:0000313" key="8">
    <source>
        <dbReference type="Proteomes" id="UP000199150"/>
    </source>
</evidence>
<feature type="domain" description="EamA" evidence="6">
    <location>
        <begin position="9"/>
        <end position="136"/>
    </location>
</feature>
<feature type="transmembrane region" description="Helical" evidence="5">
    <location>
        <begin position="33"/>
        <end position="54"/>
    </location>
</feature>
<feature type="transmembrane region" description="Helical" evidence="5">
    <location>
        <begin position="147"/>
        <end position="167"/>
    </location>
</feature>
<dbReference type="Proteomes" id="UP000199150">
    <property type="component" value="Unassembled WGS sequence"/>
</dbReference>
<feature type="transmembrane region" description="Helical" evidence="5">
    <location>
        <begin position="262"/>
        <end position="283"/>
    </location>
</feature>
<evidence type="ECO:0000313" key="7">
    <source>
        <dbReference type="EMBL" id="SCW45047.1"/>
    </source>
</evidence>
<dbReference type="OrthoDB" id="9810556at2"/>
<proteinExistence type="predicted"/>
<dbReference type="InterPro" id="IPR037185">
    <property type="entry name" value="EmrE-like"/>
</dbReference>
<evidence type="ECO:0000256" key="2">
    <source>
        <dbReference type="ARBA" id="ARBA00022692"/>
    </source>
</evidence>
<protein>
    <submittedName>
        <fullName evidence="7">Threonine/homoserine efflux transporter RhtA</fullName>
    </submittedName>
</protein>
<dbReference type="InterPro" id="IPR000620">
    <property type="entry name" value="EamA_dom"/>
</dbReference>
<keyword evidence="3 5" id="KW-1133">Transmembrane helix</keyword>
<evidence type="ECO:0000256" key="5">
    <source>
        <dbReference type="SAM" id="Phobius"/>
    </source>
</evidence>